<accession>A0ABY5PAB1</accession>
<keyword evidence="2" id="KW-1185">Reference proteome</keyword>
<dbReference type="RefSeq" id="WP_353862163.1">
    <property type="nucleotide sequence ID" value="NZ_CP088295.1"/>
</dbReference>
<proteinExistence type="predicted"/>
<organism evidence="1 2">
    <name type="scientific">Svornostia abyssi</name>
    <dbReference type="NCBI Taxonomy" id="2898438"/>
    <lineage>
        <taxon>Bacteria</taxon>
        <taxon>Bacillati</taxon>
        <taxon>Actinomycetota</taxon>
        <taxon>Thermoleophilia</taxon>
        <taxon>Solirubrobacterales</taxon>
        <taxon>Baekduiaceae</taxon>
        <taxon>Svornostia</taxon>
    </lineage>
</organism>
<evidence type="ECO:0000313" key="1">
    <source>
        <dbReference type="EMBL" id="UUY01609.1"/>
    </source>
</evidence>
<gene>
    <name evidence="1" type="ORF">LRS13_12790</name>
</gene>
<protein>
    <submittedName>
        <fullName evidence="1">Uncharacterized protein</fullName>
    </submittedName>
</protein>
<dbReference type="Proteomes" id="UP001058860">
    <property type="component" value="Chromosome"/>
</dbReference>
<name>A0ABY5PAB1_9ACTN</name>
<dbReference type="EMBL" id="CP088295">
    <property type="protein sequence ID" value="UUY01609.1"/>
    <property type="molecule type" value="Genomic_DNA"/>
</dbReference>
<reference evidence="2" key="1">
    <citation type="submission" date="2021-11" db="EMBL/GenBank/DDBJ databases">
        <title>Cultivation dependent microbiological survey of springs from the worlds oldest radium mine currently devoted to the extraction of radon-saturated water.</title>
        <authorList>
            <person name="Kapinusova G."/>
            <person name="Smrhova T."/>
            <person name="Strejcek M."/>
            <person name="Suman J."/>
            <person name="Jani K."/>
            <person name="Pajer P."/>
            <person name="Uhlik O."/>
        </authorList>
    </citation>
    <scope>NUCLEOTIDE SEQUENCE [LARGE SCALE GENOMIC DNA]</scope>
    <source>
        <strain evidence="2">J379</strain>
    </source>
</reference>
<evidence type="ECO:0000313" key="2">
    <source>
        <dbReference type="Proteomes" id="UP001058860"/>
    </source>
</evidence>
<sequence length="121" mass="12960">MTVTALTGVYHADGTLIGELRYWVGARLGRAHCSLCDITHGSVREKASWRACREELPVPFRAVHLDERTEAERAASDGRTPCVLAHTTDGIEVLLGPDDLAACDGDPAALVRAIDHALDAA</sequence>